<dbReference type="GO" id="GO:0098552">
    <property type="term" value="C:side of membrane"/>
    <property type="evidence" value="ECO:0007669"/>
    <property type="project" value="UniProtKB-KW"/>
</dbReference>
<protein>
    <recommendedName>
        <fullName evidence="14">Agglutinin-like protein N-terminal domain-containing protein</fullName>
    </recommendedName>
</protein>
<evidence type="ECO:0000259" key="14">
    <source>
        <dbReference type="SMART" id="SM01056"/>
    </source>
</evidence>
<keyword evidence="4" id="KW-0964">Secreted</keyword>
<evidence type="ECO:0000256" key="4">
    <source>
        <dbReference type="ARBA" id="ARBA00022525"/>
    </source>
</evidence>
<feature type="domain" description="Agglutinin-like protein N-terminal" evidence="14">
    <location>
        <begin position="52"/>
        <end position="301"/>
    </location>
</feature>
<evidence type="ECO:0000256" key="10">
    <source>
        <dbReference type="ARBA" id="ARBA00023157"/>
    </source>
</evidence>
<evidence type="ECO:0000256" key="5">
    <source>
        <dbReference type="ARBA" id="ARBA00022622"/>
    </source>
</evidence>
<dbReference type="InParanoid" id="I2H363"/>
<accession>I2H363</accession>
<evidence type="ECO:0000256" key="8">
    <source>
        <dbReference type="ARBA" id="ARBA00022889"/>
    </source>
</evidence>
<dbReference type="RefSeq" id="XP_004180334.1">
    <property type="nucleotide sequence ID" value="XM_004180286.1"/>
</dbReference>
<evidence type="ECO:0000256" key="13">
    <source>
        <dbReference type="SAM" id="SignalP"/>
    </source>
</evidence>
<evidence type="ECO:0000256" key="1">
    <source>
        <dbReference type="ARBA" id="ARBA00004191"/>
    </source>
</evidence>
<feature type="signal peptide" evidence="13">
    <location>
        <begin position="1"/>
        <end position="20"/>
    </location>
</feature>
<dbReference type="GO" id="GO:0000128">
    <property type="term" value="P:flocculation"/>
    <property type="evidence" value="ECO:0007669"/>
    <property type="project" value="InterPro"/>
</dbReference>
<dbReference type="eggNOG" id="ENOG502RGCG">
    <property type="taxonomic scope" value="Eukaryota"/>
</dbReference>
<dbReference type="InterPro" id="IPR024672">
    <property type="entry name" value="Agglutinin-like_N"/>
</dbReference>
<evidence type="ECO:0000256" key="3">
    <source>
        <dbReference type="ARBA" id="ARBA00022512"/>
    </source>
</evidence>
<keyword evidence="5" id="KW-0336">GPI-anchor</keyword>
<evidence type="ECO:0000256" key="9">
    <source>
        <dbReference type="ARBA" id="ARBA00023136"/>
    </source>
</evidence>
<evidence type="ECO:0000256" key="11">
    <source>
        <dbReference type="ARBA" id="ARBA00023180"/>
    </source>
</evidence>
<dbReference type="InterPro" id="IPR008966">
    <property type="entry name" value="Adhesion_dom_sf"/>
</dbReference>
<keyword evidence="10" id="KW-1015">Disulfide bond</keyword>
<organism evidence="15 16">
    <name type="scientific">Henningerozyma blattae (strain ATCC 34711 / CBS 6284 / DSM 70876 / NBRC 10599 / NRRL Y-10934 / UCD 77-7)</name>
    <name type="common">Yeast</name>
    <name type="synonym">Tetrapisispora blattae</name>
    <dbReference type="NCBI Taxonomy" id="1071380"/>
    <lineage>
        <taxon>Eukaryota</taxon>
        <taxon>Fungi</taxon>
        <taxon>Dikarya</taxon>
        <taxon>Ascomycota</taxon>
        <taxon>Saccharomycotina</taxon>
        <taxon>Saccharomycetes</taxon>
        <taxon>Saccharomycetales</taxon>
        <taxon>Saccharomycetaceae</taxon>
        <taxon>Henningerozyma</taxon>
    </lineage>
</organism>
<comment type="subcellular location">
    <subcellularLocation>
        <location evidence="2">Membrane</location>
        <topology evidence="2">Lipid-anchor</topology>
        <topology evidence="2">GPI-anchor</topology>
    </subcellularLocation>
    <subcellularLocation>
        <location evidence="1">Secreted</location>
        <location evidence="1">Cell wall</location>
    </subcellularLocation>
</comment>
<feature type="chain" id="PRO_5003660116" description="Agglutinin-like protein N-terminal domain-containing protein" evidence="13">
    <location>
        <begin position="21"/>
        <end position="490"/>
    </location>
</feature>
<dbReference type="Gene3D" id="2.60.40.1280">
    <property type="match status" value="1"/>
</dbReference>
<keyword evidence="16" id="KW-1185">Reference proteome</keyword>
<dbReference type="GeneID" id="14495851"/>
<dbReference type="FunCoup" id="I2H363">
    <property type="interactions" value="38"/>
</dbReference>
<dbReference type="STRING" id="1071380.I2H363"/>
<dbReference type="InterPro" id="IPR011252">
    <property type="entry name" value="Fibrogen-bd_dom1"/>
</dbReference>
<dbReference type="SUPFAM" id="SSF49401">
    <property type="entry name" value="Bacterial adhesins"/>
    <property type="match status" value="1"/>
</dbReference>
<dbReference type="Proteomes" id="UP000002866">
    <property type="component" value="Chromosome 4"/>
</dbReference>
<evidence type="ECO:0000313" key="15">
    <source>
        <dbReference type="EMBL" id="CCH60815.1"/>
    </source>
</evidence>
<dbReference type="OMA" id="CANIHAA"/>
<dbReference type="HOGENOM" id="CLU_556887_0_0_1"/>
<dbReference type="PANTHER" id="PTHR33793:SF2">
    <property type="entry name" value="AGGLUTININ-LIKE PROTEIN 6"/>
    <property type="match status" value="1"/>
</dbReference>
<keyword evidence="11" id="KW-0325">Glycoprotein</keyword>
<dbReference type="PANTHER" id="PTHR33793">
    <property type="entry name" value="ALPHA-AGGLUTININ"/>
    <property type="match status" value="1"/>
</dbReference>
<dbReference type="SMART" id="SM01056">
    <property type="entry name" value="Candida_ALS_N"/>
    <property type="match status" value="1"/>
</dbReference>
<dbReference type="OrthoDB" id="3981162at2759"/>
<reference evidence="15 16" key="1">
    <citation type="journal article" date="2011" name="Proc. Natl. Acad. Sci. U.S.A.">
        <title>Evolutionary erosion of yeast sex chromosomes by mating-type switching accidents.</title>
        <authorList>
            <person name="Gordon J.L."/>
            <person name="Armisen D."/>
            <person name="Proux-Wera E."/>
            <person name="Oheigeartaigh S.S."/>
            <person name="Byrne K.P."/>
            <person name="Wolfe K.H."/>
        </authorList>
    </citation>
    <scope>NUCLEOTIDE SEQUENCE [LARGE SCALE GENOMIC DNA]</scope>
    <source>
        <strain evidence="16">ATCC 34711 / CBS 6284 / DSM 70876 / NBRC 10599 / NRRL Y-10934 / UCD 77-7</strain>
    </source>
</reference>
<keyword evidence="8" id="KW-0130">Cell adhesion</keyword>
<evidence type="ECO:0000256" key="2">
    <source>
        <dbReference type="ARBA" id="ARBA00004589"/>
    </source>
</evidence>
<dbReference type="AlphaFoldDB" id="I2H363"/>
<dbReference type="InterPro" id="IPR033504">
    <property type="entry name" value="ALS"/>
</dbReference>
<dbReference type="KEGG" id="tbl:TBLA_0D03150"/>
<sequence>MALSIQILFFYFCLFALFVAKDITNEVFFSNLIIKPQTPEKIPHQGWAISFDFSIGTPSNILKGDTFFLLFPHVYRIKFDDTDDYLKVLLSNEKEAFSCYPSQQAAYKYENTILTCNALNDLSGLSSVKGTIGFSISFSSGDSVYQYELQNAKYFKSGLMNFQFHNMNADVSFDSTELSDIVYCAGRTTTYGSMESYYLLMQCPHGYISEGSLVLNFDSSGDGYDLDCDSIQIQLGNSFNDWWFPNSNGDFVSPDVVCFGSNLMVHIEKAKPDYMLWLNALQSIKKGSNIISHELSIGYTCVNTILDYTFSTELETIKSFSIYQGINFATITFESIPIAETPTSSIVNTPSYLKTTFTDPSTSSIELQSNLYLASSTLSVPFISLYPENTKASSESSKIKIVDALSQDTRSGTLTIFSTIFSYWTGRKIETYSTQITYLVSLQSITIEEHIFYVGIQPGTITLTKYRGWTGSYTNTYSTFTSLYKENDEL</sequence>
<evidence type="ECO:0000313" key="16">
    <source>
        <dbReference type="Proteomes" id="UP000002866"/>
    </source>
</evidence>
<keyword evidence="6 13" id="KW-0732">Signal</keyword>
<keyword evidence="3" id="KW-0134">Cell wall</keyword>
<proteinExistence type="predicted"/>
<evidence type="ECO:0000256" key="7">
    <source>
        <dbReference type="ARBA" id="ARBA00022737"/>
    </source>
</evidence>
<evidence type="ECO:0000256" key="12">
    <source>
        <dbReference type="ARBA" id="ARBA00023288"/>
    </source>
</evidence>
<dbReference type="Pfam" id="PF00624">
    <property type="entry name" value="Flocculin"/>
    <property type="match status" value="2"/>
</dbReference>
<evidence type="ECO:0000256" key="6">
    <source>
        <dbReference type="ARBA" id="ARBA00022729"/>
    </source>
</evidence>
<keyword evidence="7" id="KW-0677">Repeat</keyword>
<keyword evidence="12" id="KW-0449">Lipoprotein</keyword>
<dbReference type="InterPro" id="IPR001389">
    <property type="entry name" value="Flocculin"/>
</dbReference>
<dbReference type="EMBL" id="HE806319">
    <property type="protein sequence ID" value="CCH60815.1"/>
    <property type="molecule type" value="Genomic_DNA"/>
</dbReference>
<name>I2H363_HENB6</name>
<dbReference type="Gene3D" id="2.60.40.2430">
    <property type="entry name" value="Agglutinin-like protein, N-terminal domain, N2 subdomain"/>
    <property type="match status" value="1"/>
</dbReference>
<dbReference type="InterPro" id="IPR043063">
    <property type="entry name" value="Agglutinin-like_N_N2"/>
</dbReference>
<dbReference type="Pfam" id="PF11766">
    <property type="entry name" value="Candida_ALS_N"/>
    <property type="match status" value="1"/>
</dbReference>
<keyword evidence="9" id="KW-0472">Membrane</keyword>
<gene>
    <name evidence="15" type="primary">TBLA0D03150</name>
    <name evidence="15" type="ORF">TBLA_0D03150</name>
</gene>